<dbReference type="InParanoid" id="A0A1X7TII9"/>
<evidence type="ECO:0000313" key="1">
    <source>
        <dbReference type="EnsemblMetazoa" id="Aqu2.1.14315_001"/>
    </source>
</evidence>
<dbReference type="EnsemblMetazoa" id="Aqu2.1.14315_001">
    <property type="protein sequence ID" value="Aqu2.1.14315_001"/>
    <property type="gene ID" value="Aqu2.1.14315"/>
</dbReference>
<reference evidence="1" key="1">
    <citation type="submission" date="2017-05" db="UniProtKB">
        <authorList>
            <consortium name="EnsemblMetazoa"/>
        </authorList>
    </citation>
    <scope>IDENTIFICATION</scope>
</reference>
<accession>A0A1X7TII9</accession>
<dbReference type="AlphaFoldDB" id="A0A1X7TII9"/>
<protein>
    <submittedName>
        <fullName evidence="1">Uncharacterized protein</fullName>
    </submittedName>
</protein>
<proteinExistence type="predicted"/>
<organism evidence="1">
    <name type="scientific">Amphimedon queenslandica</name>
    <name type="common">Sponge</name>
    <dbReference type="NCBI Taxonomy" id="400682"/>
    <lineage>
        <taxon>Eukaryota</taxon>
        <taxon>Metazoa</taxon>
        <taxon>Porifera</taxon>
        <taxon>Demospongiae</taxon>
        <taxon>Heteroscleromorpha</taxon>
        <taxon>Haplosclerida</taxon>
        <taxon>Niphatidae</taxon>
        <taxon>Amphimedon</taxon>
    </lineage>
</organism>
<dbReference type="STRING" id="400682.A0A1X7TII9"/>
<name>A0A1X7TII9_AMPQE</name>
<sequence length="114" mass="12967">MPNSPNLTPSKIFHYTTISHELHITNQMMDLEPPLELTRCHLIAELHKWVSTVIGLQRIQSARYQVGGMEEKDPSEMTYRSLLGKLMEINSKPLVDAYGAIEGLLEQVDSYVKV</sequence>